<evidence type="ECO:0000256" key="10">
    <source>
        <dbReference type="ARBA" id="ARBA00023242"/>
    </source>
</evidence>
<feature type="domain" description="C2H2-type" evidence="14">
    <location>
        <begin position="578"/>
        <end position="603"/>
    </location>
</feature>
<comment type="subcellular location">
    <subcellularLocation>
        <location evidence="1">Nucleus</location>
    </subcellularLocation>
</comment>
<dbReference type="Pfam" id="PF21549">
    <property type="entry name" value="PRDM2_PR"/>
    <property type="match status" value="1"/>
</dbReference>
<dbReference type="SUPFAM" id="SSF54695">
    <property type="entry name" value="POZ domain"/>
    <property type="match status" value="1"/>
</dbReference>
<reference evidence="16" key="1">
    <citation type="journal article" date="2023" name="Mol. Biol. Evol.">
        <title>Third-Generation Sequencing Reveals the Adaptive Role of the Epigenome in Three Deep-Sea Polychaetes.</title>
        <authorList>
            <person name="Perez M."/>
            <person name="Aroh O."/>
            <person name="Sun Y."/>
            <person name="Lan Y."/>
            <person name="Juniper S.K."/>
            <person name="Young C.R."/>
            <person name="Angers B."/>
            <person name="Qian P.Y."/>
        </authorList>
    </citation>
    <scope>NUCLEOTIDE SEQUENCE</scope>
    <source>
        <strain evidence="16">P08H-3</strain>
    </source>
</reference>
<evidence type="ECO:0000256" key="8">
    <source>
        <dbReference type="ARBA" id="ARBA00023125"/>
    </source>
</evidence>
<dbReference type="EMBL" id="JAODUP010000907">
    <property type="protein sequence ID" value="KAK2142847.1"/>
    <property type="molecule type" value="Genomic_DNA"/>
</dbReference>
<keyword evidence="10" id="KW-0539">Nucleus</keyword>
<dbReference type="Pfam" id="PF13912">
    <property type="entry name" value="zf-C2H2_6"/>
    <property type="match status" value="1"/>
</dbReference>
<dbReference type="AlphaFoldDB" id="A0AAD9IYC6"/>
<evidence type="ECO:0000256" key="6">
    <source>
        <dbReference type="ARBA" id="ARBA00022833"/>
    </source>
</evidence>
<evidence type="ECO:0000256" key="2">
    <source>
        <dbReference type="ARBA" id="ARBA00006991"/>
    </source>
</evidence>
<evidence type="ECO:0000256" key="5">
    <source>
        <dbReference type="ARBA" id="ARBA00022771"/>
    </source>
</evidence>
<dbReference type="FunFam" id="3.30.160.60:FF:000446">
    <property type="entry name" value="Zinc finger protein"/>
    <property type="match status" value="1"/>
</dbReference>
<dbReference type="InterPro" id="IPR036236">
    <property type="entry name" value="Znf_C2H2_sf"/>
</dbReference>
<feature type="domain" description="C2H2-type" evidence="14">
    <location>
        <begin position="439"/>
        <end position="466"/>
    </location>
</feature>
<protein>
    <submittedName>
        <fullName evidence="16">Uncharacterized protein</fullName>
    </submittedName>
</protein>
<keyword evidence="4" id="KW-0677">Repeat</keyword>
<dbReference type="GO" id="GO:0008270">
    <property type="term" value="F:zinc ion binding"/>
    <property type="evidence" value="ECO:0007669"/>
    <property type="project" value="UniProtKB-KW"/>
</dbReference>
<keyword evidence="12" id="KW-0175">Coiled coil</keyword>
<gene>
    <name evidence="16" type="ORF">LSH36_907g01041</name>
</gene>
<dbReference type="InterPro" id="IPR011333">
    <property type="entry name" value="SKP1/BTB/POZ_sf"/>
</dbReference>
<dbReference type="GO" id="GO:0003700">
    <property type="term" value="F:DNA-binding transcription factor activity"/>
    <property type="evidence" value="ECO:0007669"/>
    <property type="project" value="TreeGrafter"/>
</dbReference>
<dbReference type="Gene3D" id="2.170.270.10">
    <property type="entry name" value="SET domain"/>
    <property type="match status" value="1"/>
</dbReference>
<evidence type="ECO:0000256" key="9">
    <source>
        <dbReference type="ARBA" id="ARBA00023163"/>
    </source>
</evidence>
<dbReference type="GO" id="GO:0006357">
    <property type="term" value="P:regulation of transcription by RNA polymerase II"/>
    <property type="evidence" value="ECO:0007669"/>
    <property type="project" value="TreeGrafter"/>
</dbReference>
<evidence type="ECO:0000313" key="16">
    <source>
        <dbReference type="EMBL" id="KAK2142847.1"/>
    </source>
</evidence>
<evidence type="ECO:0000259" key="14">
    <source>
        <dbReference type="PROSITE" id="PS50157"/>
    </source>
</evidence>
<dbReference type="FunFam" id="3.30.160.60:FF:002343">
    <property type="entry name" value="Zinc finger protein 33A"/>
    <property type="match status" value="1"/>
</dbReference>
<dbReference type="InterPro" id="IPR001214">
    <property type="entry name" value="SET_dom"/>
</dbReference>
<dbReference type="Pfam" id="PF00096">
    <property type="entry name" value="zf-C2H2"/>
    <property type="match status" value="3"/>
</dbReference>
<dbReference type="Gene3D" id="3.30.710.10">
    <property type="entry name" value="Potassium Channel Kv1.1, Chain A"/>
    <property type="match status" value="1"/>
</dbReference>
<keyword evidence="7" id="KW-0805">Transcription regulation</keyword>
<dbReference type="Gene3D" id="3.30.160.60">
    <property type="entry name" value="Classic Zinc Finger"/>
    <property type="match status" value="5"/>
</dbReference>
<feature type="domain" description="C2H2-type" evidence="14">
    <location>
        <begin position="551"/>
        <end position="573"/>
    </location>
</feature>
<dbReference type="PROSITE" id="PS50097">
    <property type="entry name" value="BTB"/>
    <property type="match status" value="1"/>
</dbReference>
<evidence type="ECO:0000256" key="4">
    <source>
        <dbReference type="ARBA" id="ARBA00022737"/>
    </source>
</evidence>
<dbReference type="PANTHER" id="PTHR24390:SF159">
    <property type="entry name" value="GROWTH FACTOR INDEPENDENT 1 TRANSCRIPTIONAL REPRESSOR"/>
    <property type="match status" value="1"/>
</dbReference>
<keyword evidence="3" id="KW-0479">Metal-binding</keyword>
<feature type="domain" description="C2H2-type" evidence="14">
    <location>
        <begin position="467"/>
        <end position="494"/>
    </location>
</feature>
<evidence type="ECO:0000256" key="7">
    <source>
        <dbReference type="ARBA" id="ARBA00023015"/>
    </source>
</evidence>
<dbReference type="SMART" id="SM00225">
    <property type="entry name" value="BTB"/>
    <property type="match status" value="1"/>
</dbReference>
<dbReference type="FunFam" id="3.30.160.60:FF:000193">
    <property type="entry name" value="Zinc finger protein 300"/>
    <property type="match status" value="1"/>
</dbReference>
<feature type="domain" description="C2H2-type" evidence="14">
    <location>
        <begin position="523"/>
        <end position="550"/>
    </location>
</feature>
<dbReference type="CDD" id="cd18186">
    <property type="entry name" value="BTB_POZ_ZBTB_KLHL-like"/>
    <property type="match status" value="1"/>
</dbReference>
<dbReference type="CDD" id="cd10534">
    <property type="entry name" value="PR-SET_PRDM-like"/>
    <property type="match status" value="1"/>
</dbReference>
<comment type="caution">
    <text evidence="16">The sequence shown here is derived from an EMBL/GenBank/DDBJ whole genome shotgun (WGS) entry which is preliminary data.</text>
</comment>
<dbReference type="SMART" id="SM00355">
    <property type="entry name" value="ZnF_C2H2"/>
    <property type="match status" value="7"/>
</dbReference>
<dbReference type="SUPFAM" id="SSF57667">
    <property type="entry name" value="beta-beta-alpha zinc fingers"/>
    <property type="match status" value="3"/>
</dbReference>
<name>A0AAD9IYC6_9ANNE</name>
<dbReference type="InterPro" id="IPR046341">
    <property type="entry name" value="SET_dom_sf"/>
</dbReference>
<keyword evidence="6" id="KW-0862">Zinc</keyword>
<evidence type="ECO:0000259" key="13">
    <source>
        <dbReference type="PROSITE" id="PS50097"/>
    </source>
</evidence>
<feature type="domain" description="BTB" evidence="13">
    <location>
        <begin position="29"/>
        <end position="93"/>
    </location>
</feature>
<evidence type="ECO:0000256" key="1">
    <source>
        <dbReference type="ARBA" id="ARBA00004123"/>
    </source>
</evidence>
<evidence type="ECO:0000256" key="11">
    <source>
        <dbReference type="PROSITE-ProRule" id="PRU00042"/>
    </source>
</evidence>
<evidence type="ECO:0000313" key="17">
    <source>
        <dbReference type="Proteomes" id="UP001208570"/>
    </source>
</evidence>
<keyword evidence="9" id="KW-0804">Transcription</keyword>
<dbReference type="PANTHER" id="PTHR24390">
    <property type="entry name" value="ZINC FINGER PROTEIN"/>
    <property type="match status" value="1"/>
</dbReference>
<feature type="coiled-coil region" evidence="12">
    <location>
        <begin position="392"/>
        <end position="419"/>
    </location>
</feature>
<dbReference type="PROSITE" id="PS50157">
    <property type="entry name" value="ZINC_FINGER_C2H2_2"/>
    <property type="match status" value="7"/>
</dbReference>
<keyword evidence="5 11" id="KW-0863">Zinc-finger</keyword>
<keyword evidence="17" id="KW-1185">Reference proteome</keyword>
<dbReference type="GO" id="GO:0005634">
    <property type="term" value="C:nucleus"/>
    <property type="evidence" value="ECO:0007669"/>
    <property type="project" value="UniProtKB-SubCell"/>
</dbReference>
<keyword evidence="8" id="KW-0238">DNA-binding</keyword>
<feature type="domain" description="C2H2-type" evidence="14">
    <location>
        <begin position="358"/>
        <end position="386"/>
    </location>
</feature>
<dbReference type="InterPro" id="IPR000210">
    <property type="entry name" value="BTB/POZ_dom"/>
</dbReference>
<sequence length="603" mass="68965">MKNINLLCSSWGSTLLNNLSSLCKKEKMCDVKLVLQGGLVTSVHSSVMAAASPFFKSILDGADNPELNMEDFPKETIEQVIGFVYTGSVDVNECDLYMLYTVAVDLNIQILQDMVKEVMHSLEQMDSIDASKSQERDQQKQKANCIKSCQTIEKTVIERSVNTAQSDKTTVYPAYVKGEGEDEFVMFDESQNFGSCQKVMEIKPETDVKRRRGRPRKNNDLEQHGVVLKTSTVSAPYRGVFAKTAFPKSVSFGPYNTFREKDKLKHRQPHNWMKFVQFAATKELQNLEAFNSSGYVFFRTTKNIDADTELLLWCSEQDQEKLGISQPSTNHDEDAFAFGSDTIYLPVGEVFQPPDNRFDCNQCDMAFISEVAFHKHMRQKHDKPLPLDIYLKIEKDKQRKRKEKELNKAKDENSTAEIVNSIVVQRRDRWHGKNMKRPHVCPVCSKTFAKTITLKQHAAVHSKERPFKCKVCGKGFTQTGNLSTHMLIHTGEKPFKCETCGKGFAEASNFRRHWRTHTGDKPFLCFKCGKRFSQFCHLKSHTIKHTGERPFKCTVCPKSFCEKSSLAVHIKRHGEKIYLCPFCNKTFYTSCELITHKKANHLT</sequence>
<dbReference type="PROSITE" id="PS00028">
    <property type="entry name" value="ZINC_FINGER_C2H2_1"/>
    <property type="match status" value="7"/>
</dbReference>
<proteinExistence type="inferred from homology"/>
<dbReference type="Proteomes" id="UP001208570">
    <property type="component" value="Unassembled WGS sequence"/>
</dbReference>
<dbReference type="FunFam" id="3.30.160.60:FF:000671">
    <property type="entry name" value="Zinc finger protein 26"/>
    <property type="match status" value="1"/>
</dbReference>
<evidence type="ECO:0000256" key="3">
    <source>
        <dbReference type="ARBA" id="ARBA00022723"/>
    </source>
</evidence>
<dbReference type="FunFam" id="3.30.160.60:FF:001498">
    <property type="entry name" value="Zinc finger protein 404"/>
    <property type="match status" value="1"/>
</dbReference>
<evidence type="ECO:0000259" key="15">
    <source>
        <dbReference type="PROSITE" id="PS50280"/>
    </source>
</evidence>
<feature type="domain" description="C2H2-type" evidence="14">
    <location>
        <begin position="495"/>
        <end position="522"/>
    </location>
</feature>
<feature type="domain" description="SET" evidence="15">
    <location>
        <begin position="224"/>
        <end position="315"/>
    </location>
</feature>
<dbReference type="InterPro" id="IPR013087">
    <property type="entry name" value="Znf_C2H2_type"/>
</dbReference>
<organism evidence="16 17">
    <name type="scientific">Paralvinella palmiformis</name>
    <dbReference type="NCBI Taxonomy" id="53620"/>
    <lineage>
        <taxon>Eukaryota</taxon>
        <taxon>Metazoa</taxon>
        <taxon>Spiralia</taxon>
        <taxon>Lophotrochozoa</taxon>
        <taxon>Annelida</taxon>
        <taxon>Polychaeta</taxon>
        <taxon>Sedentaria</taxon>
        <taxon>Canalipalpata</taxon>
        <taxon>Terebellida</taxon>
        <taxon>Terebelliformia</taxon>
        <taxon>Alvinellidae</taxon>
        <taxon>Paralvinella</taxon>
    </lineage>
</organism>
<comment type="similarity">
    <text evidence="2">Belongs to the krueppel C2H2-type zinc-finger protein family.</text>
</comment>
<dbReference type="GO" id="GO:0000978">
    <property type="term" value="F:RNA polymerase II cis-regulatory region sequence-specific DNA binding"/>
    <property type="evidence" value="ECO:0007669"/>
    <property type="project" value="TreeGrafter"/>
</dbReference>
<dbReference type="Pfam" id="PF00651">
    <property type="entry name" value="BTB"/>
    <property type="match status" value="1"/>
</dbReference>
<dbReference type="PROSITE" id="PS50280">
    <property type="entry name" value="SET"/>
    <property type="match status" value="1"/>
</dbReference>
<accession>A0AAD9IYC6</accession>
<evidence type="ECO:0000256" key="12">
    <source>
        <dbReference type="SAM" id="Coils"/>
    </source>
</evidence>